<dbReference type="SUPFAM" id="SSF53187">
    <property type="entry name" value="Zn-dependent exopeptidases"/>
    <property type="match status" value="1"/>
</dbReference>
<dbReference type="InterPro" id="IPR007709">
    <property type="entry name" value="N-FG_amidohydro"/>
</dbReference>
<dbReference type="Gene3D" id="3.40.630.40">
    <property type="entry name" value="Zn-dependent exopeptidases"/>
    <property type="match status" value="1"/>
</dbReference>
<accession>A0A1R3U2H2</accession>
<dbReference type="EMBL" id="FMUE01000015">
    <property type="protein sequence ID" value="SCX34280.1"/>
    <property type="molecule type" value="Genomic_DNA"/>
</dbReference>
<protein>
    <submittedName>
        <fullName evidence="1">N-formylglutamate deformylase</fullName>
    </submittedName>
</protein>
<dbReference type="AlphaFoldDB" id="A0A1R3U2H2"/>
<organism evidence="1 2">
    <name type="scientific">Agrobacterium rosae</name>
    <dbReference type="NCBI Taxonomy" id="1972867"/>
    <lineage>
        <taxon>Bacteria</taxon>
        <taxon>Pseudomonadati</taxon>
        <taxon>Pseudomonadota</taxon>
        <taxon>Alphaproteobacteria</taxon>
        <taxon>Hyphomicrobiales</taxon>
        <taxon>Rhizobiaceae</taxon>
        <taxon>Rhizobium/Agrobacterium group</taxon>
        <taxon>Agrobacterium</taxon>
    </lineage>
</organism>
<dbReference type="Proteomes" id="UP000187891">
    <property type="component" value="Unassembled WGS sequence"/>
</dbReference>
<gene>
    <name evidence="1" type="ORF">DSM25559_4423</name>
</gene>
<sequence length="292" mass="32619">MFEDIRSRSIDGVLSVIAPQTDFVPLVFDSPHSGLSIPEDFPRAVSDERVLVAADTHVDDLFSSAPEVGAPLLVAHFPRSFLDVNRSLLDMDTAMVEGTWPHPVRDSATARRGMGLMWRFAWGDEPMHDRPLTIAEAEDRIIRHWQPYHRSLARLLNAVYARFGRVYHINCHSMTATGHAISSDPEGTVRDDICIGDLRGTSASPEFVDLIVETLRGQGLGVAMNKPFRGAELTEAYSNPAHNRHSIQFEINRKLYMDEVTRERNAGYGALKESLAHMNRVLSDYAKSQVPA</sequence>
<evidence type="ECO:0000313" key="2">
    <source>
        <dbReference type="Proteomes" id="UP000187891"/>
    </source>
</evidence>
<name>A0A1R3U2H2_9HYPH</name>
<dbReference type="Pfam" id="PF05013">
    <property type="entry name" value="FGase"/>
    <property type="match status" value="1"/>
</dbReference>
<reference evidence="2" key="1">
    <citation type="submission" date="2016-10" db="EMBL/GenBank/DDBJ databases">
        <authorList>
            <person name="Wibberg D."/>
        </authorList>
    </citation>
    <scope>NUCLEOTIDE SEQUENCE [LARGE SCALE GENOMIC DNA]</scope>
</reference>
<evidence type="ECO:0000313" key="1">
    <source>
        <dbReference type="EMBL" id="SCX34280.1"/>
    </source>
</evidence>
<dbReference type="STRING" id="1907666.DSM25559_4423"/>
<dbReference type="RefSeq" id="WP_244554484.1">
    <property type="nucleotide sequence ID" value="NZ_FMUE01000015.1"/>
</dbReference>
<proteinExistence type="predicted"/>